<dbReference type="InterPro" id="IPR000858">
    <property type="entry name" value="S_locus_glycoprot_dom"/>
</dbReference>
<dbReference type="AlphaFoldDB" id="A0A0K9P1W2"/>
<feature type="domain" description="Apple" evidence="22">
    <location>
        <begin position="352"/>
        <end position="436"/>
    </location>
</feature>
<keyword evidence="3 14" id="KW-0723">Serine/threonine-protein kinase</keyword>
<gene>
    <name evidence="23" type="ORF">ZOSMA_42G00090</name>
</gene>
<feature type="transmembrane region" description="Helical" evidence="17">
    <location>
        <begin position="457"/>
        <end position="479"/>
    </location>
</feature>
<dbReference type="GO" id="GO:0106310">
    <property type="term" value="F:protein serine kinase activity"/>
    <property type="evidence" value="ECO:0007669"/>
    <property type="project" value="RHEA"/>
</dbReference>
<evidence type="ECO:0000256" key="10">
    <source>
        <dbReference type="ARBA" id="ARBA00023157"/>
    </source>
</evidence>
<comment type="caution">
    <text evidence="15">Lacks conserved residue(s) required for the propagation of feature annotation.</text>
</comment>
<evidence type="ECO:0000256" key="12">
    <source>
        <dbReference type="ARBA" id="ARBA00047899"/>
    </source>
</evidence>
<evidence type="ECO:0000256" key="8">
    <source>
        <dbReference type="ARBA" id="ARBA00022777"/>
    </source>
</evidence>
<dbReference type="OrthoDB" id="4062651at2759"/>
<dbReference type="GO" id="GO:0007165">
    <property type="term" value="P:signal transduction"/>
    <property type="evidence" value="ECO:0000318"/>
    <property type="project" value="GO_Central"/>
</dbReference>
<dbReference type="InterPro" id="IPR008271">
    <property type="entry name" value="Ser/Thr_kinase_AS"/>
</dbReference>
<evidence type="ECO:0000256" key="2">
    <source>
        <dbReference type="ARBA" id="ARBA00022475"/>
    </source>
</evidence>
<dbReference type="GO" id="GO:0051707">
    <property type="term" value="P:response to other organism"/>
    <property type="evidence" value="ECO:0007669"/>
    <property type="project" value="UniProtKB-ARBA"/>
</dbReference>
<dbReference type="EMBL" id="LFYR01001279">
    <property type="protein sequence ID" value="KMZ62969.1"/>
    <property type="molecule type" value="Genomic_DNA"/>
</dbReference>
<keyword evidence="8 14" id="KW-0418">Kinase</keyword>
<evidence type="ECO:0000256" key="3">
    <source>
        <dbReference type="ARBA" id="ARBA00022527"/>
    </source>
</evidence>
<feature type="chain" id="PRO_5005527381" description="Receptor-like serine/threonine-protein kinase" evidence="18">
    <location>
        <begin position="24"/>
        <end position="841"/>
    </location>
</feature>
<dbReference type="CDD" id="cd01098">
    <property type="entry name" value="PAN_AP_plant"/>
    <property type="match status" value="1"/>
</dbReference>
<evidence type="ECO:0000256" key="9">
    <source>
        <dbReference type="ARBA" id="ARBA00022840"/>
    </source>
</evidence>
<keyword evidence="17" id="KW-0812">Transmembrane</keyword>
<evidence type="ECO:0000256" key="14">
    <source>
        <dbReference type="PIRNR" id="PIRNR000641"/>
    </source>
</evidence>
<evidence type="ECO:0000256" key="17">
    <source>
        <dbReference type="SAM" id="Phobius"/>
    </source>
</evidence>
<keyword evidence="6 18" id="KW-0732">Signal</keyword>
<dbReference type="PROSITE" id="PS50948">
    <property type="entry name" value="PAN"/>
    <property type="match status" value="1"/>
</dbReference>
<dbReference type="GO" id="GO:0005524">
    <property type="term" value="F:ATP binding"/>
    <property type="evidence" value="ECO:0007669"/>
    <property type="project" value="UniProtKB-UniRule"/>
</dbReference>
<evidence type="ECO:0000256" key="1">
    <source>
        <dbReference type="ARBA" id="ARBA00004251"/>
    </source>
</evidence>
<dbReference type="GO" id="GO:0005886">
    <property type="term" value="C:plasma membrane"/>
    <property type="evidence" value="ECO:0000318"/>
    <property type="project" value="GO_Central"/>
</dbReference>
<dbReference type="SUPFAM" id="SSF51110">
    <property type="entry name" value="alpha-D-mannose-specific plant lectins"/>
    <property type="match status" value="1"/>
</dbReference>
<dbReference type="CDD" id="cd00054">
    <property type="entry name" value="EGF_CA"/>
    <property type="match status" value="1"/>
</dbReference>
<evidence type="ECO:0000256" key="15">
    <source>
        <dbReference type="PROSITE-ProRule" id="PRU00076"/>
    </source>
</evidence>
<dbReference type="PROSITE" id="PS00107">
    <property type="entry name" value="PROTEIN_KINASE_ATP"/>
    <property type="match status" value="1"/>
</dbReference>
<dbReference type="PROSITE" id="PS50927">
    <property type="entry name" value="BULB_LECTIN"/>
    <property type="match status" value="1"/>
</dbReference>
<comment type="catalytic activity">
    <reaction evidence="13 14">
        <text>L-seryl-[protein] + ATP = O-phospho-L-seryl-[protein] + ADP + H(+)</text>
        <dbReference type="Rhea" id="RHEA:17989"/>
        <dbReference type="Rhea" id="RHEA-COMP:9863"/>
        <dbReference type="Rhea" id="RHEA-COMP:11604"/>
        <dbReference type="ChEBI" id="CHEBI:15378"/>
        <dbReference type="ChEBI" id="CHEBI:29999"/>
        <dbReference type="ChEBI" id="CHEBI:30616"/>
        <dbReference type="ChEBI" id="CHEBI:83421"/>
        <dbReference type="ChEBI" id="CHEBI:456216"/>
        <dbReference type="EC" id="2.7.11.1"/>
    </reaction>
</comment>
<name>A0A0K9P1W2_ZOSMR</name>
<dbReference type="InterPro" id="IPR000742">
    <property type="entry name" value="EGF"/>
</dbReference>
<feature type="signal peptide" evidence="18">
    <location>
        <begin position="1"/>
        <end position="23"/>
    </location>
</feature>
<dbReference type="Gene3D" id="3.30.200.20">
    <property type="entry name" value="Phosphorylase Kinase, domain 1"/>
    <property type="match status" value="1"/>
</dbReference>
<evidence type="ECO:0000256" key="7">
    <source>
        <dbReference type="ARBA" id="ARBA00022741"/>
    </source>
</evidence>
<comment type="catalytic activity">
    <reaction evidence="12 14">
        <text>L-threonyl-[protein] + ATP = O-phospho-L-threonyl-[protein] + ADP + H(+)</text>
        <dbReference type="Rhea" id="RHEA:46608"/>
        <dbReference type="Rhea" id="RHEA-COMP:11060"/>
        <dbReference type="Rhea" id="RHEA-COMP:11605"/>
        <dbReference type="ChEBI" id="CHEBI:15378"/>
        <dbReference type="ChEBI" id="CHEBI:30013"/>
        <dbReference type="ChEBI" id="CHEBI:30616"/>
        <dbReference type="ChEBI" id="CHEBI:61977"/>
        <dbReference type="ChEBI" id="CHEBI:456216"/>
        <dbReference type="EC" id="2.7.11.1"/>
    </reaction>
</comment>
<dbReference type="InterPro" id="IPR001480">
    <property type="entry name" value="Bulb-type_lectin_dom"/>
</dbReference>
<comment type="subcellular location">
    <subcellularLocation>
        <location evidence="1">Cell membrane</location>
        <topology evidence="1">Single-pass type I membrane protein</topology>
    </subcellularLocation>
</comment>
<evidence type="ECO:0000256" key="6">
    <source>
        <dbReference type="ARBA" id="ARBA00022729"/>
    </source>
</evidence>
<dbReference type="Pfam" id="PF00954">
    <property type="entry name" value="S_locus_glycop"/>
    <property type="match status" value="1"/>
</dbReference>
<evidence type="ECO:0000259" key="22">
    <source>
        <dbReference type="PROSITE" id="PS50948"/>
    </source>
</evidence>
<dbReference type="InterPro" id="IPR011009">
    <property type="entry name" value="Kinase-like_dom_sf"/>
</dbReference>
<evidence type="ECO:0000256" key="11">
    <source>
        <dbReference type="ARBA" id="ARBA00023180"/>
    </source>
</evidence>
<reference evidence="24" key="1">
    <citation type="journal article" date="2016" name="Nature">
        <title>The genome of the seagrass Zostera marina reveals angiosperm adaptation to the sea.</title>
        <authorList>
            <person name="Olsen J.L."/>
            <person name="Rouze P."/>
            <person name="Verhelst B."/>
            <person name="Lin Y.-C."/>
            <person name="Bayer T."/>
            <person name="Collen J."/>
            <person name="Dattolo E."/>
            <person name="De Paoli E."/>
            <person name="Dittami S."/>
            <person name="Maumus F."/>
            <person name="Michel G."/>
            <person name="Kersting A."/>
            <person name="Lauritano C."/>
            <person name="Lohaus R."/>
            <person name="Toepel M."/>
            <person name="Tonon T."/>
            <person name="Vanneste K."/>
            <person name="Amirebrahimi M."/>
            <person name="Brakel J."/>
            <person name="Bostroem C."/>
            <person name="Chovatia M."/>
            <person name="Grimwood J."/>
            <person name="Jenkins J.W."/>
            <person name="Jueterbock A."/>
            <person name="Mraz A."/>
            <person name="Stam W.T."/>
            <person name="Tice H."/>
            <person name="Bornberg-Bauer E."/>
            <person name="Green P.J."/>
            <person name="Pearson G.A."/>
            <person name="Procaccini G."/>
            <person name="Duarte C.M."/>
            <person name="Schmutz J."/>
            <person name="Reusch T.B.H."/>
            <person name="Van de Peer Y."/>
        </authorList>
    </citation>
    <scope>NUCLEOTIDE SEQUENCE [LARGE SCALE GENOMIC DNA]</scope>
    <source>
        <strain evidence="24">cv. Finnish</strain>
    </source>
</reference>
<evidence type="ECO:0000259" key="21">
    <source>
        <dbReference type="PROSITE" id="PS50927"/>
    </source>
</evidence>
<dbReference type="GO" id="GO:0006955">
    <property type="term" value="P:immune response"/>
    <property type="evidence" value="ECO:0000318"/>
    <property type="project" value="GO_Central"/>
</dbReference>
<feature type="domain" description="Protein kinase" evidence="19">
    <location>
        <begin position="526"/>
        <end position="804"/>
    </location>
</feature>
<dbReference type="InterPro" id="IPR024171">
    <property type="entry name" value="SRK-like_kinase"/>
</dbReference>
<feature type="binding site" evidence="16">
    <location>
        <position position="554"/>
    </location>
    <ligand>
        <name>ATP</name>
        <dbReference type="ChEBI" id="CHEBI:30616"/>
    </ligand>
</feature>
<dbReference type="PANTHER" id="PTHR27002:SF1095">
    <property type="entry name" value="G-TYPE LECTIN S-RECEPTOR-LIKE SERINE_THREONINE-PROTEIN KINASE RKS1"/>
    <property type="match status" value="1"/>
</dbReference>
<accession>A0A0K9P1W2</accession>
<dbReference type="InterPro" id="IPR001245">
    <property type="entry name" value="Ser-Thr/Tyr_kinase_cat_dom"/>
</dbReference>
<dbReference type="PIRSF" id="PIRSF000641">
    <property type="entry name" value="SRK"/>
    <property type="match status" value="1"/>
</dbReference>
<dbReference type="SMART" id="SM00108">
    <property type="entry name" value="B_lectin"/>
    <property type="match status" value="1"/>
</dbReference>
<keyword evidence="9 14" id="KW-0067">ATP-binding</keyword>
<keyword evidence="7 14" id="KW-0547">Nucleotide-binding</keyword>
<keyword evidence="11" id="KW-0325">Glycoprotein</keyword>
<sequence>MMNSKPQHIIAVLILFVSTIISAESAGDTIGPNQSIKDGESLVSESGIFVLGFFNSSGNTNSRYLGLWYNFSTDVVVWVANRRNPVTNSFDTLLQLTEDGNLIISQNQTSNNNTSDAVNMVWSSNSSNSLGKTNITSPIAKLLNSGNLIITNGADGRVIWQSFNYPSDTLLPGMKLGLDKRTKQEWYLTSWKQPYDPSPGDFENRMDTGGSHELYTAINNTIEVRFGPWNGKWFSGVPRMKTYTDERSTYVDNETVAFYLYNMISADSYARLTVFPNYTLARMVWRRGTGKWISYQSKDECDLYNTCGPNGVCNTQELIYCQCYTGFHPKSSTSWNNRDHTLGCERKKKLDCGGKEDFLLVKNLKIPNTLNSTINKSMDLDNCKVGCFNNCSCVAYAPVYLESTDIIPRGCIMWFGDLIDTRLFNQDGQDLYLRLPTSEIKSTNNLNGKNRKISTTIIIAIVVSGLIILSFFIILIFVIKKKKKENETFVQREGIEIATSEDVNRKWKDELNLFDFSTLASMTNNFSCDNKIGEGGFGIVFKGKMVDGQDIAVKRLSKTSGQGLDEFMNEAVLISKLQHRNLVCLLGCCMEGNERILVYEFMQNYSLDNILFGNNRHKLDWQKRVEIITGITRGLLYLHHDSRHRIIHRDLKAGNILLDEFMNPKISDFGTARLFEADTIEKNTRRVIGTYGYMSPEYANGGNFSIKSDVFSFGVLMLEIISGKKNSVCYQNEVDFSLLEQAWILHKDEKSLIFLDECCLSCSFSKSQVLRFIQIGLLCVQAYAIDRPTMSDVLFMLNSENSHIQEPKKPAFSNDGYKDINISEQVCLTNNAVTFTKLEFR</sequence>
<evidence type="ECO:0000256" key="18">
    <source>
        <dbReference type="SAM" id="SignalP"/>
    </source>
</evidence>
<dbReference type="PROSITE" id="PS00108">
    <property type="entry name" value="PROTEIN_KINASE_ST"/>
    <property type="match status" value="1"/>
</dbReference>
<evidence type="ECO:0000313" key="23">
    <source>
        <dbReference type="EMBL" id="KMZ62969.1"/>
    </source>
</evidence>
<comment type="similarity">
    <text evidence="14">Belongs to the protein kinase superfamily. Ser/Thr protein kinase family.</text>
</comment>
<dbReference type="Pfam" id="PF08276">
    <property type="entry name" value="PAN_2"/>
    <property type="match status" value="1"/>
</dbReference>
<keyword evidence="17" id="KW-1133">Transmembrane helix</keyword>
<dbReference type="Gene3D" id="1.10.510.10">
    <property type="entry name" value="Transferase(Phosphotransferase) domain 1"/>
    <property type="match status" value="1"/>
</dbReference>
<dbReference type="GO" id="GO:0004674">
    <property type="term" value="F:protein serine/threonine kinase activity"/>
    <property type="evidence" value="ECO:0000318"/>
    <property type="project" value="GO_Central"/>
</dbReference>
<dbReference type="GO" id="GO:0048544">
    <property type="term" value="P:recognition of pollen"/>
    <property type="evidence" value="ECO:0007669"/>
    <property type="project" value="InterPro"/>
</dbReference>
<dbReference type="InterPro" id="IPR000719">
    <property type="entry name" value="Prot_kinase_dom"/>
</dbReference>
<dbReference type="Pfam" id="PF07714">
    <property type="entry name" value="PK_Tyr_Ser-Thr"/>
    <property type="match status" value="1"/>
</dbReference>
<protein>
    <recommendedName>
        <fullName evidence="14">Receptor-like serine/threonine-protein kinase</fullName>
        <ecNumber evidence="14">2.7.11.1</ecNumber>
    </recommendedName>
</protein>
<evidence type="ECO:0000256" key="5">
    <source>
        <dbReference type="ARBA" id="ARBA00022679"/>
    </source>
</evidence>
<dbReference type="OMA" id="ICAYNGS"/>
<dbReference type="Pfam" id="PF01453">
    <property type="entry name" value="B_lectin"/>
    <property type="match status" value="1"/>
</dbReference>
<keyword evidence="23" id="KW-0675">Receptor</keyword>
<evidence type="ECO:0000259" key="20">
    <source>
        <dbReference type="PROSITE" id="PS50026"/>
    </source>
</evidence>
<keyword evidence="4 15" id="KW-0245">EGF-like domain</keyword>
<dbReference type="FunFam" id="3.30.200.20:FF:000195">
    <property type="entry name" value="G-type lectin S-receptor-like serine/threonine-protein kinase"/>
    <property type="match status" value="1"/>
</dbReference>
<evidence type="ECO:0000259" key="19">
    <source>
        <dbReference type="PROSITE" id="PS50011"/>
    </source>
</evidence>
<dbReference type="PROSITE" id="PS50026">
    <property type="entry name" value="EGF_3"/>
    <property type="match status" value="1"/>
</dbReference>
<dbReference type="STRING" id="29655.A0A0K9P1W2"/>
<keyword evidence="5 14" id="KW-0808">Transferase</keyword>
<keyword evidence="10" id="KW-1015">Disulfide bond</keyword>
<keyword evidence="2" id="KW-1003">Cell membrane</keyword>
<comment type="caution">
    <text evidence="23">The sequence shown here is derived from an EMBL/GenBank/DDBJ whole genome shotgun (WGS) entry which is preliminary data.</text>
</comment>
<evidence type="ECO:0000256" key="4">
    <source>
        <dbReference type="ARBA" id="ARBA00022536"/>
    </source>
</evidence>
<dbReference type="Gene3D" id="2.90.10.10">
    <property type="entry name" value="Bulb-type lectin domain"/>
    <property type="match status" value="1"/>
</dbReference>
<feature type="domain" description="EGF-like" evidence="20">
    <location>
        <begin position="297"/>
        <end position="333"/>
    </location>
</feature>
<dbReference type="InterPro" id="IPR036426">
    <property type="entry name" value="Bulb-type_lectin_dom_sf"/>
</dbReference>
<dbReference type="FunFam" id="1.10.510.10:FF:000060">
    <property type="entry name" value="G-type lectin S-receptor-like serine/threonine-protein kinase"/>
    <property type="match status" value="1"/>
</dbReference>
<dbReference type="EC" id="2.7.11.1" evidence="14"/>
<dbReference type="Proteomes" id="UP000036987">
    <property type="component" value="Unassembled WGS sequence"/>
</dbReference>
<evidence type="ECO:0000256" key="13">
    <source>
        <dbReference type="ARBA" id="ARBA00048679"/>
    </source>
</evidence>
<keyword evidence="24" id="KW-1185">Reference proteome</keyword>
<dbReference type="PANTHER" id="PTHR27002">
    <property type="entry name" value="RECEPTOR-LIKE SERINE/THREONINE-PROTEIN KINASE SD1-8"/>
    <property type="match status" value="1"/>
</dbReference>
<dbReference type="CDD" id="cd14066">
    <property type="entry name" value="STKc_IRAK"/>
    <property type="match status" value="1"/>
</dbReference>
<proteinExistence type="inferred from homology"/>
<dbReference type="InterPro" id="IPR003609">
    <property type="entry name" value="Pan_app"/>
</dbReference>
<organism evidence="23 24">
    <name type="scientific">Zostera marina</name>
    <name type="common">Eelgrass</name>
    <dbReference type="NCBI Taxonomy" id="29655"/>
    <lineage>
        <taxon>Eukaryota</taxon>
        <taxon>Viridiplantae</taxon>
        <taxon>Streptophyta</taxon>
        <taxon>Embryophyta</taxon>
        <taxon>Tracheophyta</taxon>
        <taxon>Spermatophyta</taxon>
        <taxon>Magnoliopsida</taxon>
        <taxon>Liliopsida</taxon>
        <taxon>Zosteraceae</taxon>
        <taxon>Zostera</taxon>
    </lineage>
</organism>
<dbReference type="SUPFAM" id="SSF56112">
    <property type="entry name" value="Protein kinase-like (PK-like)"/>
    <property type="match status" value="1"/>
</dbReference>
<feature type="domain" description="Bulb-type lectin" evidence="21">
    <location>
        <begin position="27"/>
        <end position="163"/>
    </location>
</feature>
<dbReference type="PROSITE" id="PS50011">
    <property type="entry name" value="PROTEIN_KINASE_DOM"/>
    <property type="match status" value="1"/>
</dbReference>
<evidence type="ECO:0000256" key="16">
    <source>
        <dbReference type="PROSITE-ProRule" id="PRU10141"/>
    </source>
</evidence>
<dbReference type="CDD" id="cd00028">
    <property type="entry name" value="B_lectin"/>
    <property type="match status" value="1"/>
</dbReference>
<dbReference type="SMART" id="SM00220">
    <property type="entry name" value="S_TKc"/>
    <property type="match status" value="1"/>
</dbReference>
<keyword evidence="17" id="KW-0472">Membrane</keyword>
<dbReference type="SMART" id="SM00473">
    <property type="entry name" value="PAN_AP"/>
    <property type="match status" value="1"/>
</dbReference>
<dbReference type="InterPro" id="IPR017441">
    <property type="entry name" value="Protein_kinase_ATP_BS"/>
</dbReference>
<evidence type="ECO:0000313" key="24">
    <source>
        <dbReference type="Proteomes" id="UP000036987"/>
    </source>
</evidence>